<dbReference type="InterPro" id="IPR050278">
    <property type="entry name" value="Serine_Prot_S9B/DPPIV"/>
</dbReference>
<evidence type="ECO:0000313" key="4">
    <source>
        <dbReference type="EMBL" id="MFC3879129.1"/>
    </source>
</evidence>
<dbReference type="PANTHER" id="PTHR11731:SF193">
    <property type="entry name" value="DIPEPTIDYL PEPTIDASE 9"/>
    <property type="match status" value="1"/>
</dbReference>
<name>A0ABV8AP80_9BACT</name>
<organism evidence="4 5">
    <name type="scientific">Algoriphagus namhaensis</name>
    <dbReference type="NCBI Taxonomy" id="915353"/>
    <lineage>
        <taxon>Bacteria</taxon>
        <taxon>Pseudomonadati</taxon>
        <taxon>Bacteroidota</taxon>
        <taxon>Cytophagia</taxon>
        <taxon>Cytophagales</taxon>
        <taxon>Cyclobacteriaceae</taxon>
        <taxon>Algoriphagus</taxon>
    </lineage>
</organism>
<protein>
    <submittedName>
        <fullName evidence="4">DPP IV N-terminal domain-containing protein</fullName>
    </submittedName>
</protein>
<gene>
    <name evidence="4" type="ORF">ACFOSV_03025</name>
</gene>
<evidence type="ECO:0000313" key="5">
    <source>
        <dbReference type="Proteomes" id="UP001595805"/>
    </source>
</evidence>
<feature type="domain" description="Peptidase S9 prolyl oligopeptidase catalytic" evidence="2">
    <location>
        <begin position="552"/>
        <end position="745"/>
    </location>
</feature>
<dbReference type="RefSeq" id="WP_377903263.1">
    <property type="nucleotide sequence ID" value="NZ_JBHRZS010000003.1"/>
</dbReference>
<reference evidence="5" key="1">
    <citation type="journal article" date="2019" name="Int. J. Syst. Evol. Microbiol.">
        <title>The Global Catalogue of Microorganisms (GCM) 10K type strain sequencing project: providing services to taxonomists for standard genome sequencing and annotation.</title>
        <authorList>
            <consortium name="The Broad Institute Genomics Platform"/>
            <consortium name="The Broad Institute Genome Sequencing Center for Infectious Disease"/>
            <person name="Wu L."/>
            <person name="Ma J."/>
        </authorList>
    </citation>
    <scope>NUCLEOTIDE SEQUENCE [LARGE SCALE GENOMIC DNA]</scope>
    <source>
        <strain evidence="5">CCUG 60523</strain>
    </source>
</reference>
<dbReference type="Pfam" id="PF00930">
    <property type="entry name" value="DPPIV_N"/>
    <property type="match status" value="1"/>
</dbReference>
<dbReference type="InterPro" id="IPR029058">
    <property type="entry name" value="AB_hydrolase_fold"/>
</dbReference>
<dbReference type="SUPFAM" id="SSF53474">
    <property type="entry name" value="alpha/beta-Hydrolases"/>
    <property type="match status" value="1"/>
</dbReference>
<dbReference type="PANTHER" id="PTHR11731">
    <property type="entry name" value="PROTEASE FAMILY S9B,C DIPEPTIDYL-PEPTIDASE IV-RELATED"/>
    <property type="match status" value="1"/>
</dbReference>
<keyword evidence="1" id="KW-0732">Signal</keyword>
<evidence type="ECO:0000256" key="1">
    <source>
        <dbReference type="SAM" id="SignalP"/>
    </source>
</evidence>
<feature type="signal peptide" evidence="1">
    <location>
        <begin position="1"/>
        <end position="23"/>
    </location>
</feature>
<dbReference type="Gene3D" id="3.40.50.1820">
    <property type="entry name" value="alpha/beta hydrolase"/>
    <property type="match status" value="1"/>
</dbReference>
<dbReference type="Gene3D" id="2.140.10.30">
    <property type="entry name" value="Dipeptidylpeptidase IV, N-terminal domain"/>
    <property type="match status" value="1"/>
</dbReference>
<dbReference type="InterPro" id="IPR002469">
    <property type="entry name" value="Peptidase_S9B_N"/>
</dbReference>
<dbReference type="InterPro" id="IPR001375">
    <property type="entry name" value="Peptidase_S9_cat"/>
</dbReference>
<feature type="domain" description="Dipeptidylpeptidase IV N-terminal" evidence="3">
    <location>
        <begin position="106"/>
        <end position="459"/>
    </location>
</feature>
<accession>A0ABV8AP80</accession>
<sequence length="750" mass="85285">MIPKKYLSVLLFLIFAFCQTSFAQQKNDPKFLTLERIFASSEFNQERQAPIQWIENGEAYITVASSTDGNELIRWESESGESSIFVPKEALRANGNFTEIESFSLSEDESKVLIFTNSSRVWRSNTKGDYWVYDLSTKKLSQLGKSFEPSSLMFAKFSTDNTFVAYVHKFNLFRENFATGEIKQLTTDGTDKIINGTFDWAYEEEFGKRDGFSWSPDGKLIAYWQIDAREIGTFYMINNIDSVYSQPIPLQYPKVGQTPSGAKIGLVNPETKEFDWVPIPGSETENYLPGMQWVNEDLMLIQQMNRKQNRLTVWSYQPSTKALKEIYVETEDTWVDLGYPDISANGWENNDLKIVDNGSAFLRMTENGKWRRIIKVDLASGDIQNVTSDSFDVASFGGLSQDSVYFIASPSNPTQRYLYSKKLDGAGENLRITPDTFSGVNTYDIAPNGHFAIHSHQSTSEVRTVRLVRLPSHEPLKILVTNGEYLKKRKSLALPEVKFTEVKTSEGVTLDARIVYPLEFDPSKKYPVLFHVYGEPWGATAVDTEIGLFDVMLAQKGYFIIDMDNRGTPTLKGSAWRKSIYRNIGKINAQDQGLAAKEILKLPYLDESRVAVWGWSGGGSMTLNLLFKFPEVYQTGMSVASVSNQLIYDNIYQERYMGLPQENMEDFVNGSPITYAKNLEGNLLLIHGTGDDNVHYQSAEMLINELIKHNKQFQIMPYPNRSHGIYEGEGTRLHLYTLLTNYLMRNTPLN</sequence>
<dbReference type="EMBL" id="JBHRZS010000003">
    <property type="protein sequence ID" value="MFC3879129.1"/>
    <property type="molecule type" value="Genomic_DNA"/>
</dbReference>
<comment type="caution">
    <text evidence="4">The sequence shown here is derived from an EMBL/GenBank/DDBJ whole genome shotgun (WGS) entry which is preliminary data.</text>
</comment>
<dbReference type="Pfam" id="PF00326">
    <property type="entry name" value="Peptidase_S9"/>
    <property type="match status" value="1"/>
</dbReference>
<proteinExistence type="predicted"/>
<evidence type="ECO:0000259" key="3">
    <source>
        <dbReference type="Pfam" id="PF00930"/>
    </source>
</evidence>
<evidence type="ECO:0000259" key="2">
    <source>
        <dbReference type="Pfam" id="PF00326"/>
    </source>
</evidence>
<feature type="chain" id="PRO_5045455915" evidence="1">
    <location>
        <begin position="24"/>
        <end position="750"/>
    </location>
</feature>
<keyword evidence="5" id="KW-1185">Reference proteome</keyword>
<dbReference type="SUPFAM" id="SSF82171">
    <property type="entry name" value="DPP6 N-terminal domain-like"/>
    <property type="match status" value="1"/>
</dbReference>
<dbReference type="Proteomes" id="UP001595805">
    <property type="component" value="Unassembled WGS sequence"/>
</dbReference>